<dbReference type="InterPro" id="IPR021109">
    <property type="entry name" value="Peptidase_aspartic_dom_sf"/>
</dbReference>
<evidence type="ECO:0000313" key="1">
    <source>
        <dbReference type="Proteomes" id="UP000818029"/>
    </source>
</evidence>
<keyword evidence="1" id="KW-1185">Reference proteome</keyword>
<reference evidence="1" key="1">
    <citation type="journal article" date="2020" name="Nat. Genet.">
        <title>Genomic diversifications of five Gossypium allopolyploid species and their impact on cotton improvement.</title>
        <authorList>
            <person name="Chen Z.J."/>
            <person name="Sreedasyam A."/>
            <person name="Ando A."/>
            <person name="Song Q."/>
            <person name="De Santiago L.M."/>
            <person name="Hulse-Kemp A.M."/>
            <person name="Ding M."/>
            <person name="Ye W."/>
            <person name="Kirkbride R.C."/>
            <person name="Jenkins J."/>
            <person name="Plott C."/>
            <person name="Lovell J."/>
            <person name="Lin Y.M."/>
            <person name="Vaughn R."/>
            <person name="Liu B."/>
            <person name="Simpson S."/>
            <person name="Scheffler B.E."/>
            <person name="Wen L."/>
            <person name="Saski C.A."/>
            <person name="Grover C.E."/>
            <person name="Hu G."/>
            <person name="Conover J.L."/>
            <person name="Carlson J.W."/>
            <person name="Shu S."/>
            <person name="Boston L.B."/>
            <person name="Williams M."/>
            <person name="Peterson D.G."/>
            <person name="McGee K."/>
            <person name="Jones D.C."/>
            <person name="Wendel J.F."/>
            <person name="Stelly D.M."/>
            <person name="Grimwood J."/>
            <person name="Schmutz J."/>
        </authorList>
    </citation>
    <scope>NUCLEOTIDE SEQUENCE [LARGE SCALE GENOMIC DNA]</scope>
    <source>
        <strain evidence="1">cv. TM-1</strain>
    </source>
</reference>
<reference evidence="2" key="2">
    <citation type="submission" date="2025-08" db="UniProtKB">
        <authorList>
            <consortium name="RefSeq"/>
        </authorList>
    </citation>
    <scope>IDENTIFICATION</scope>
</reference>
<dbReference type="CDD" id="cd00303">
    <property type="entry name" value="retropepsin_like"/>
    <property type="match status" value="1"/>
</dbReference>
<dbReference type="GeneID" id="121219190"/>
<dbReference type="RefSeq" id="XP_040952819.1">
    <property type="nucleotide sequence ID" value="XM_041096885.1"/>
</dbReference>
<accession>A0ABM3AD82</accession>
<dbReference type="PANTHER" id="PTHR32108">
    <property type="entry name" value="DNA-DIRECTED RNA POLYMERASE SUBUNIT ALPHA"/>
    <property type="match status" value="1"/>
</dbReference>
<dbReference type="PANTHER" id="PTHR32108:SF9">
    <property type="entry name" value="REVERSE TRANSCRIPTASE RNASE H-LIKE DOMAIN-CONTAINING PROTEIN"/>
    <property type="match status" value="1"/>
</dbReference>
<organism evidence="1 2">
    <name type="scientific">Gossypium hirsutum</name>
    <name type="common">Upland cotton</name>
    <name type="synonym">Gossypium mexicanum</name>
    <dbReference type="NCBI Taxonomy" id="3635"/>
    <lineage>
        <taxon>Eukaryota</taxon>
        <taxon>Viridiplantae</taxon>
        <taxon>Streptophyta</taxon>
        <taxon>Embryophyta</taxon>
        <taxon>Tracheophyta</taxon>
        <taxon>Spermatophyta</taxon>
        <taxon>Magnoliopsida</taxon>
        <taxon>eudicotyledons</taxon>
        <taxon>Gunneridae</taxon>
        <taxon>Pentapetalae</taxon>
        <taxon>rosids</taxon>
        <taxon>malvids</taxon>
        <taxon>Malvales</taxon>
        <taxon>Malvaceae</taxon>
        <taxon>Malvoideae</taxon>
        <taxon>Gossypium</taxon>
    </lineage>
</organism>
<sequence length="716" mass="81743">MEKKPTETFKLYAQRLRDISAQVEPLLTKTEIIVLFINTIKGSFYDKLVGSTTKDFADIVIFGELIENAIKSGRIEGLEISKRAVPVRKKETETHMVGTESHYTCNPYPAQSRPRYRPPLNFYFSPQGPYCQAPSPYPVYTMNNQRLFTVFPPNTMPTQSQPKNEQRPAKSKNYLPFKRRVQGLINIGILRFDGVSNVAENPLPNHTDGNVNAMTNEDEWRAKSCVAEVRTPLRKVWKMMVEKDLFCPSNRIFKEENTKGQSFCDFHSVEGHDIQYCEEFRKLLQDMIDNKEVKIFDKMEEVEEGKICISDNQPLAILYSADRPLVIYYETKMEEVKPMVIIEVPSLFPYKDNKAVPWKYDVNIVVPKDEKSKAMNEGISGVGHFTRSGRCYSAKMVEPRKKVTNLNQKGKAPMHEVEVDVEMPSEQEVKRPANKEEAYEFLKFIKHSEYSVVKQLNKQPTRISLDRWVSNLNADNFIFFSDDEIPPNGRGSVKVLHITTSCKGYIVPNVLIDNGSALNVMPLDTLSKMPIDMSYLRPCHSTVKAFDGTRWEVIGKIQIPLEVGICAYDIEFQVMDITPSYNFLLERPWIHSTGAVPSSLYQKVKFIMDSRLITVAGEEDIIASISVDAPYIEVSKGTIECSFHSFEFINATFIAKGNKIPTPNLSRNTNMGIKLTVRKGVRVKKGLGRYQQGIARALKPIHHKVLCSLRFEPDIR</sequence>
<proteinExistence type="predicted"/>
<dbReference type="Proteomes" id="UP000818029">
    <property type="component" value="Chromosome D07"/>
</dbReference>
<evidence type="ECO:0000313" key="2">
    <source>
        <dbReference type="RefSeq" id="XP_040952819.1"/>
    </source>
</evidence>
<name>A0ABM3AD82_GOSHI</name>
<dbReference type="Gene3D" id="2.40.70.10">
    <property type="entry name" value="Acid Proteases"/>
    <property type="match status" value="1"/>
</dbReference>
<gene>
    <name evidence="2" type="primary">LOC121219190</name>
</gene>
<evidence type="ECO:0008006" key="3">
    <source>
        <dbReference type="Google" id="ProtNLM"/>
    </source>
</evidence>
<protein>
    <recommendedName>
        <fullName evidence="3">Gag-pro-like protein</fullName>
    </recommendedName>
</protein>